<dbReference type="Proteomes" id="UP000681526">
    <property type="component" value="Unassembled WGS sequence"/>
</dbReference>
<dbReference type="CDD" id="cd07812">
    <property type="entry name" value="SRPBCC"/>
    <property type="match status" value="1"/>
</dbReference>
<accession>A0ABM8V952</accession>
<dbReference type="InterPro" id="IPR023393">
    <property type="entry name" value="START-like_dom_sf"/>
</dbReference>
<organism evidence="1 2">
    <name type="scientific">Thermobacillus xylanilyticus</name>
    <dbReference type="NCBI Taxonomy" id="76633"/>
    <lineage>
        <taxon>Bacteria</taxon>
        <taxon>Bacillati</taxon>
        <taxon>Bacillota</taxon>
        <taxon>Bacilli</taxon>
        <taxon>Bacillales</taxon>
        <taxon>Paenibacillaceae</taxon>
        <taxon>Thermobacillus</taxon>
    </lineage>
</organism>
<dbReference type="Gene3D" id="3.30.530.20">
    <property type="match status" value="1"/>
</dbReference>
<sequence>MTHYAVSVERRFQMSPQRVYNLIIDMDEHRRILPRQFESLEVLEGGRGDGTVFRLTMNVMGNRTALVMTLKELEPGRIVQEQDGNAGITTTWELIPESDDCCILRLTSRFPDKPGFSGWVERLATSSMIRSIYKRELENMERYLSTGSAAK</sequence>
<dbReference type="InterPro" id="IPR019587">
    <property type="entry name" value="Polyketide_cyclase/dehydratase"/>
</dbReference>
<dbReference type="EMBL" id="CAJRAY010000097">
    <property type="protein sequence ID" value="CAG5092838.1"/>
    <property type="molecule type" value="Genomic_DNA"/>
</dbReference>
<dbReference type="SUPFAM" id="SSF55961">
    <property type="entry name" value="Bet v1-like"/>
    <property type="match status" value="1"/>
</dbReference>
<dbReference type="Pfam" id="PF10604">
    <property type="entry name" value="Polyketide_cyc2"/>
    <property type="match status" value="1"/>
</dbReference>
<evidence type="ECO:0000313" key="2">
    <source>
        <dbReference type="Proteomes" id="UP000681526"/>
    </source>
</evidence>
<keyword evidence="2" id="KW-1185">Reference proteome</keyword>
<dbReference type="RefSeq" id="WP_213486733.1">
    <property type="nucleotide sequence ID" value="NZ_CAJRAY010000097.1"/>
</dbReference>
<gene>
    <name evidence="1" type="primary">txxe 3746</name>
    <name evidence="1" type="ORF">TXXE_18885</name>
</gene>
<evidence type="ECO:0000313" key="1">
    <source>
        <dbReference type="EMBL" id="CAG5092838.1"/>
    </source>
</evidence>
<name>A0ABM8V952_THEXY</name>
<proteinExistence type="predicted"/>
<comment type="caution">
    <text evidence="1">The sequence shown here is derived from an EMBL/GenBank/DDBJ whole genome shotgun (WGS) entry which is preliminary data.</text>
</comment>
<protein>
    <submittedName>
        <fullName evidence="1">Polyketide cyclase / dehydrase and lipid transport</fullName>
    </submittedName>
</protein>
<reference evidence="1 2" key="1">
    <citation type="submission" date="2021-04" db="EMBL/GenBank/DDBJ databases">
        <authorList>
            <person name="Rakotoarivonina H."/>
        </authorList>
    </citation>
    <scope>NUCLEOTIDE SEQUENCE [LARGE SCALE GENOMIC DNA]</scope>
    <source>
        <strain evidence="1 2">XE</strain>
    </source>
</reference>